<accession>A0A195E758</accession>
<dbReference type="AlphaFoldDB" id="A0A195E758"/>
<proteinExistence type="predicted"/>
<protein>
    <submittedName>
        <fullName evidence="1">Uncharacterized protein</fullName>
    </submittedName>
</protein>
<reference evidence="1 2" key="1">
    <citation type="submission" date="2015-09" db="EMBL/GenBank/DDBJ databases">
        <title>Trachymyrmex cornetzi WGS genome.</title>
        <authorList>
            <person name="Nygaard S."/>
            <person name="Hu H."/>
            <person name="Boomsma J."/>
            <person name="Zhang G."/>
        </authorList>
    </citation>
    <scope>NUCLEOTIDE SEQUENCE [LARGE SCALE GENOMIC DNA]</scope>
    <source>
        <strain evidence="1">Tcor2-1</strain>
        <tissue evidence="1">Whole body</tissue>
    </source>
</reference>
<organism evidence="1 2">
    <name type="scientific">Trachymyrmex cornetzi</name>
    <dbReference type="NCBI Taxonomy" id="471704"/>
    <lineage>
        <taxon>Eukaryota</taxon>
        <taxon>Metazoa</taxon>
        <taxon>Ecdysozoa</taxon>
        <taxon>Arthropoda</taxon>
        <taxon>Hexapoda</taxon>
        <taxon>Insecta</taxon>
        <taxon>Pterygota</taxon>
        <taxon>Neoptera</taxon>
        <taxon>Endopterygota</taxon>
        <taxon>Hymenoptera</taxon>
        <taxon>Apocrita</taxon>
        <taxon>Aculeata</taxon>
        <taxon>Formicoidea</taxon>
        <taxon>Formicidae</taxon>
        <taxon>Myrmicinae</taxon>
        <taxon>Trachymyrmex</taxon>
    </lineage>
</organism>
<name>A0A195E758_9HYME</name>
<keyword evidence="2" id="KW-1185">Reference proteome</keyword>
<evidence type="ECO:0000313" key="2">
    <source>
        <dbReference type="Proteomes" id="UP000078492"/>
    </source>
</evidence>
<sequence>MDRRSVLIIHLEKICVVSNNYIQIFLTYCEWTGTLTFGTRAWFNFCVLRLDKRSKNVVTFCTVVLHHRQLRQDSRSCRYHSKSSNQLIQVEFSVVTK</sequence>
<dbReference type="EMBL" id="KQ979568">
    <property type="protein sequence ID" value="KYN20931.1"/>
    <property type="molecule type" value="Genomic_DNA"/>
</dbReference>
<gene>
    <name evidence="1" type="ORF">ALC57_06838</name>
</gene>
<evidence type="ECO:0000313" key="1">
    <source>
        <dbReference type="EMBL" id="KYN20931.1"/>
    </source>
</evidence>
<dbReference type="Proteomes" id="UP000078492">
    <property type="component" value="Unassembled WGS sequence"/>
</dbReference>